<evidence type="ECO:0000313" key="1">
    <source>
        <dbReference type="EMBL" id="GCE26514.1"/>
    </source>
</evidence>
<dbReference type="GO" id="GO:0050797">
    <property type="term" value="F:thymidylate synthase (FAD) activity"/>
    <property type="evidence" value="ECO:0007669"/>
    <property type="project" value="InterPro"/>
</dbReference>
<dbReference type="OrthoDB" id="137751at2"/>
<dbReference type="EMBL" id="BIFT01000001">
    <property type="protein sequence ID" value="GCE26514.1"/>
    <property type="molecule type" value="Genomic_DNA"/>
</dbReference>
<reference evidence="2" key="1">
    <citation type="submission" date="2018-12" db="EMBL/GenBank/DDBJ databases">
        <title>Tengunoibacter tsumagoiensis gen. nov., sp. nov., Dictyobacter kobayashii sp. nov., D. alpinus sp. nov., and D. joshuensis sp. nov. and description of Dictyobacteraceae fam. nov. within the order Ktedonobacterales isolated from Tengu-no-mugimeshi.</title>
        <authorList>
            <person name="Wang C.M."/>
            <person name="Zheng Y."/>
            <person name="Sakai Y."/>
            <person name="Toyoda A."/>
            <person name="Minakuchi Y."/>
            <person name="Abe K."/>
            <person name="Yokota A."/>
            <person name="Yabe S."/>
        </authorList>
    </citation>
    <scope>NUCLEOTIDE SEQUENCE [LARGE SCALE GENOMIC DNA]</scope>
    <source>
        <strain evidence="2">Uno16</strain>
    </source>
</reference>
<sequence>MTQAQKNEKMALPIEKEYISGEYRWFTYAPDVTGLRLICLEDLTTGTVVTTTVANPDRRTAAHKAWAGARQSRAAGMPWDILSEMGEKGVDPDQKIEETFRGYGHASVGDMARLSVDMGKIPMHLCLALFNEGSLNSGQEKSTRYQPRFGKAVLHQVRNYLPADFPEADLVALEEQYQAFGALSLSLFAQHREKLMTAFTQYYQADMSQRDQKSALTSRVLDCVRSFLLFGQWSGMSFETSARDWSRIIAELKAAPVAYYHRVAAQIERLLAPTAEEETALAYKAEAPGLVRHTHPIATVNQNLQALREFLLSETDLLKVVPIQREFPGRIEQRVRLLDAEWTPGDRLLAEYALLLWPGLERHALLVWIHGQSVETKQALSRLLFAEHNNYRELPGFARTTSMTLAIESFLGELRDFNRHRAWGRFFPLPLVFGERVSRDTIQQILARGFGLPLYLSEIAEFAELRVAFERDLLDYYQRLQAFLDQVATQYGEAIDYAFMLNLLPLAHQVDLWMHGDPKQALYLTVQRVRPGGHINYRALAYEANQLLAASDPYLSALQLEHQPDPANREEFFDRS</sequence>
<dbReference type="Proteomes" id="UP000287171">
    <property type="component" value="Unassembled WGS sequence"/>
</dbReference>
<keyword evidence="2" id="KW-1185">Reference proteome</keyword>
<dbReference type="GO" id="GO:0050660">
    <property type="term" value="F:flavin adenine dinucleotide binding"/>
    <property type="evidence" value="ECO:0007669"/>
    <property type="project" value="InterPro"/>
</dbReference>
<proteinExistence type="predicted"/>
<dbReference type="Gene3D" id="3.30.1360.170">
    <property type="match status" value="1"/>
</dbReference>
<accession>A0A402B5A1</accession>
<gene>
    <name evidence="1" type="ORF">KDA_19980</name>
</gene>
<evidence type="ECO:0000313" key="2">
    <source>
        <dbReference type="Proteomes" id="UP000287171"/>
    </source>
</evidence>
<organism evidence="1 2">
    <name type="scientific">Dictyobacter alpinus</name>
    <dbReference type="NCBI Taxonomy" id="2014873"/>
    <lineage>
        <taxon>Bacteria</taxon>
        <taxon>Bacillati</taxon>
        <taxon>Chloroflexota</taxon>
        <taxon>Ktedonobacteria</taxon>
        <taxon>Ktedonobacterales</taxon>
        <taxon>Dictyobacteraceae</taxon>
        <taxon>Dictyobacter</taxon>
    </lineage>
</organism>
<name>A0A402B5A1_9CHLR</name>
<comment type="caution">
    <text evidence="1">The sequence shown here is derived from an EMBL/GenBank/DDBJ whole genome shotgun (WGS) entry which is preliminary data.</text>
</comment>
<dbReference type="InterPro" id="IPR036098">
    <property type="entry name" value="Thymidylate_synthase_ThyX_sf"/>
</dbReference>
<dbReference type="RefSeq" id="WP_126626959.1">
    <property type="nucleotide sequence ID" value="NZ_BIFT01000001.1"/>
</dbReference>
<dbReference type="AlphaFoldDB" id="A0A402B5A1"/>
<protein>
    <submittedName>
        <fullName evidence="1">Uncharacterized protein</fullName>
    </submittedName>
</protein>
<dbReference type="GO" id="GO:0006231">
    <property type="term" value="P:dTMP biosynthetic process"/>
    <property type="evidence" value="ECO:0007669"/>
    <property type="project" value="InterPro"/>
</dbReference>